<dbReference type="Proteomes" id="UP000094960">
    <property type="component" value="Chromosome"/>
</dbReference>
<dbReference type="AlphaFoldDB" id="A0A1D7YJN9"/>
<dbReference type="PANTHER" id="PTHR34580:SF1">
    <property type="entry name" value="PROTEIN PAFC"/>
    <property type="match status" value="1"/>
</dbReference>
<dbReference type="PANTHER" id="PTHR34580">
    <property type="match status" value="1"/>
</dbReference>
<dbReference type="InterPro" id="IPR057727">
    <property type="entry name" value="WCX_dom"/>
</dbReference>
<gene>
    <name evidence="5" type="ORF">BFF78_36345</name>
</gene>
<dbReference type="SUPFAM" id="SSF46785">
    <property type="entry name" value="Winged helix' DNA-binding domain"/>
    <property type="match status" value="1"/>
</dbReference>
<dbReference type="PROSITE" id="PS51000">
    <property type="entry name" value="HTH_DEOR_2"/>
    <property type="match status" value="1"/>
</dbReference>
<keyword evidence="6" id="KW-1185">Reference proteome</keyword>
<dbReference type="InterPro" id="IPR036388">
    <property type="entry name" value="WH-like_DNA-bd_sf"/>
</dbReference>
<evidence type="ECO:0000256" key="3">
    <source>
        <dbReference type="SAM" id="MobiDB-lite"/>
    </source>
</evidence>
<feature type="domain" description="HTH deoR-type" evidence="4">
    <location>
        <begin position="5"/>
        <end position="60"/>
    </location>
</feature>
<dbReference type="KEGG" id="spun:BFF78_36345"/>
<dbReference type="InterPro" id="IPR028349">
    <property type="entry name" value="PafC-like"/>
</dbReference>
<dbReference type="EMBL" id="CP017248">
    <property type="protein sequence ID" value="AOR35813.1"/>
    <property type="molecule type" value="Genomic_DNA"/>
</dbReference>
<feature type="region of interest" description="Disordered" evidence="3">
    <location>
        <begin position="313"/>
        <end position="343"/>
    </location>
</feature>
<dbReference type="InterPro" id="IPR001034">
    <property type="entry name" value="DeoR_HTH"/>
</dbReference>
<keyword evidence="1" id="KW-0805">Transcription regulation</keyword>
<dbReference type="PIRSF" id="PIRSF016838">
    <property type="entry name" value="PafC"/>
    <property type="match status" value="1"/>
</dbReference>
<dbReference type="InterPro" id="IPR036390">
    <property type="entry name" value="WH_DNA-bd_sf"/>
</dbReference>
<reference evidence="6" key="1">
    <citation type="submission" date="2016-09" db="EMBL/GenBank/DDBJ databases">
        <title>Streptomyces puniciscabiei strain:TW1S1 Genome sequencing and assembly.</title>
        <authorList>
            <person name="Kim M.-K."/>
            <person name="Kim S.B."/>
        </authorList>
    </citation>
    <scope>NUCLEOTIDE SEQUENCE [LARGE SCALE GENOMIC DNA]</scope>
    <source>
        <strain evidence="6">TW1S1</strain>
    </source>
</reference>
<keyword evidence="2" id="KW-0804">Transcription</keyword>
<dbReference type="InterPro" id="IPR013196">
    <property type="entry name" value="HTH_11"/>
</dbReference>
<dbReference type="Gene3D" id="1.10.10.10">
    <property type="entry name" value="Winged helix-like DNA-binding domain superfamily/Winged helix DNA-binding domain"/>
    <property type="match status" value="1"/>
</dbReference>
<feature type="compositionally biased region" description="Basic residues" evidence="3">
    <location>
        <begin position="334"/>
        <end position="343"/>
    </location>
</feature>
<protein>
    <recommendedName>
        <fullName evidence="4">HTH deoR-type domain-containing protein</fullName>
    </recommendedName>
</protein>
<sequence>MVDAARARQLNIVHLLRSRTNVPAPEIAARFGVTERTVYRDMAALTAAGIPVQATPGKTGGYRLAADTALDPLTIDSDHALRVYVLGFLDSPNPDAEAEDRARMAGVSDTVQDVIRRLAQRIHFDTADWYWRDEGSGHLPVLRTAMLTATALETTWRTKDGYQETALLKPYGAVWKAGEWHMVAARTTGDPTRFRLNLVDRLHPTDLTFAYPEDFSVRDWWAQTMEDYGKGDIRVTLRVAPGARDELLRLSLKSTSRVREHDDGFLSIVLFVDRWEWLIPLVTSYGPHVEVVEPADLRAALIQHLRRALALYDDPTTGGPAPPDGPPHDDSRLRSTHGRHPGA</sequence>
<proteinExistence type="predicted"/>
<evidence type="ECO:0000259" key="4">
    <source>
        <dbReference type="PROSITE" id="PS51000"/>
    </source>
</evidence>
<accession>A0A1D7YJN9</accession>
<evidence type="ECO:0000256" key="1">
    <source>
        <dbReference type="ARBA" id="ARBA00023015"/>
    </source>
</evidence>
<dbReference type="Pfam" id="PF08279">
    <property type="entry name" value="HTH_11"/>
    <property type="match status" value="1"/>
</dbReference>
<evidence type="ECO:0000313" key="5">
    <source>
        <dbReference type="EMBL" id="AOR35813.1"/>
    </source>
</evidence>
<name>A0A1D7YJN9_9ACTN</name>
<organism evidence="5 6">
    <name type="scientific">Streptomyces fodineus</name>
    <dbReference type="NCBI Taxonomy" id="1904616"/>
    <lineage>
        <taxon>Bacteria</taxon>
        <taxon>Bacillati</taxon>
        <taxon>Actinomycetota</taxon>
        <taxon>Actinomycetes</taxon>
        <taxon>Kitasatosporales</taxon>
        <taxon>Streptomycetaceae</taxon>
        <taxon>Streptomyces</taxon>
    </lineage>
</organism>
<evidence type="ECO:0000313" key="6">
    <source>
        <dbReference type="Proteomes" id="UP000094960"/>
    </source>
</evidence>
<dbReference type="InterPro" id="IPR026881">
    <property type="entry name" value="WYL_dom"/>
</dbReference>
<dbReference type="RefSeq" id="WP_069782328.1">
    <property type="nucleotide sequence ID" value="NZ_CP017248.1"/>
</dbReference>
<evidence type="ECO:0000256" key="2">
    <source>
        <dbReference type="ARBA" id="ARBA00023163"/>
    </source>
</evidence>
<dbReference type="GO" id="GO:0003700">
    <property type="term" value="F:DNA-binding transcription factor activity"/>
    <property type="evidence" value="ECO:0007669"/>
    <property type="project" value="InterPro"/>
</dbReference>
<dbReference type="Pfam" id="PF13280">
    <property type="entry name" value="WYL"/>
    <property type="match status" value="1"/>
</dbReference>
<dbReference type="InterPro" id="IPR051534">
    <property type="entry name" value="CBASS_pafABC_assoc_protein"/>
</dbReference>
<dbReference type="Pfam" id="PF25583">
    <property type="entry name" value="WCX"/>
    <property type="match status" value="1"/>
</dbReference>